<feature type="compositionally biased region" description="Pro residues" evidence="4">
    <location>
        <begin position="1077"/>
        <end position="1098"/>
    </location>
</feature>
<evidence type="ECO:0000256" key="3">
    <source>
        <dbReference type="RuleBase" id="RU361214"/>
    </source>
</evidence>
<feature type="compositionally biased region" description="Low complexity" evidence="4">
    <location>
        <begin position="1266"/>
        <end position="1279"/>
    </location>
</feature>
<feature type="region of interest" description="Disordered" evidence="4">
    <location>
        <begin position="1160"/>
        <end position="1295"/>
    </location>
</feature>
<dbReference type="InterPro" id="IPR040182">
    <property type="entry name" value="ATG13"/>
</dbReference>
<keyword evidence="2 3" id="KW-0072">Autophagy</keyword>
<feature type="compositionally biased region" description="Low complexity" evidence="4">
    <location>
        <begin position="480"/>
        <end position="502"/>
    </location>
</feature>
<sequence>MHARRSGAGAGSDGERARAAEARRAEQTKADQLVQHFYAKTCAVVSQARATHFADFDPPGTPLSPSAAAAAGSSSGGLAGVGGSSRSRRGSFSGRDKPRRTNKWFNLELPDNEQFRPELRTWRNVSRLLSTPSSTSSSFSSSSSSRPFPQSSPVPCMTLDVLLSTSDLTPNQALVLSNERGKRTRVSSPRTAAGGATGPSAYAGRASPASSGGALRSPLARAADASSAHPSAPPVVLERWTLALVPAERTGAGETELPTVYKRAIGHFRALYQLVRVLPAYALHRKLARRRGSGAGAAGAAGTSGGAGGGGGGGAGRSGGLGIEMRMRVGGAGEGAEGRAEIGLEDRLEEDGADEKETATIVFPGVATPSGTLLLSVAYRNNTDFSVEEIETLLSSRFIDEDFFRPTVARYASTTSAAHDEHARPGSLPISSSPLARGGSPALSGPGRGMTGLGPLPSYGSLSSRHQYAGPQATQQQHGPVAPSPLSLSPQQQQQEQSTAAPAPVPVPGASPSPSPRPSSYLARTGESASSSPLAGGSGSSRRYSSSLAGGPSSATAAPSTSATAHAAAGGGGGAAVEPAFISLSRARGNSFVSGGSGSGIQRVSPSPGSASSAIVRRTSITSSSGGGGGGGSPIFRPGSYLAHAAHASGSYTGGSPSGATTGAPASRQLVSGSPLATGGVFGSSGSYTSRGASYAYSRAGVGPPAGSSGGSGEVPWALGGPESGGSSVGAGVGVPALARRASGGAAATGTAASSRLSFGQAGSLGRASAAGPSRLGTMMRQYQEGGLGGGGPGGGGASGSPSTAASSSSSFGGADKKRFIHEGRAPDDADDINSFLSLLDSKPDLKALDASRLASSSSYAASGSAQQQQRGGAGGAGPGPRGSMVLNKRDVDEQLRLLRSSVFGGFPSSAGGGGESPSPPPLSLLTAGGGVSSSPRGGGGPAAAGGGGLSSLRRQTSRLSIEEDPVAEAAANARERASAARAGDGSAQLSSVAAVAATAGGYRSSLHAIASPPLSTAASPSAAVFAPTPSSSTSDAPQRQHRAYHRASGPEPRFLPLPVSSTTSPLASPGSRASHDPPPPAPQLAAPYPPLPYPPAATPTTSTSTEPVTIRGPSTYTYLSRAARQPVNPPAAAARGGFAGGGGGGGARGESVAASVASFETGGTGGTGTGASSLYRYDDDEGEGEAAGRLELDEDEGEGEDRQGRWGARRDENDDALAPSAAAVTAAAAGRLHSRDTTPAATRLSGGAGGGAGLASGAAPGGGYFAAARRAASASRASGGAGAGGSPPEIPWMG</sequence>
<feature type="compositionally biased region" description="Low complexity" evidence="4">
    <location>
        <begin position="658"/>
        <end position="667"/>
    </location>
</feature>
<dbReference type="InterPro" id="IPR036570">
    <property type="entry name" value="HORMA_dom_sf"/>
</dbReference>
<feature type="compositionally biased region" description="Low complexity" evidence="4">
    <location>
        <begin position="800"/>
        <end position="814"/>
    </location>
</feature>
<feature type="region of interest" description="Disordered" evidence="4">
    <location>
        <begin position="1013"/>
        <end position="1111"/>
    </location>
</feature>
<feature type="compositionally biased region" description="Pro residues" evidence="4">
    <location>
        <begin position="503"/>
        <end position="517"/>
    </location>
</feature>
<feature type="compositionally biased region" description="Gly residues" evidence="4">
    <location>
        <begin position="1247"/>
        <end position="1265"/>
    </location>
</feature>
<feature type="compositionally biased region" description="Basic and acidic residues" evidence="4">
    <location>
        <begin position="13"/>
        <end position="29"/>
    </location>
</feature>
<gene>
    <name evidence="6" type="ORF">Rhopal_003940-T1</name>
</gene>
<feature type="region of interest" description="Disordered" evidence="4">
    <location>
        <begin position="907"/>
        <end position="991"/>
    </location>
</feature>
<feature type="compositionally biased region" description="Low complexity" evidence="4">
    <location>
        <begin position="526"/>
        <end position="568"/>
    </location>
</feature>
<dbReference type="GO" id="GO:0000423">
    <property type="term" value="P:mitophagy"/>
    <property type="evidence" value="ECO:0007669"/>
    <property type="project" value="TreeGrafter"/>
</dbReference>
<feature type="region of interest" description="Disordered" evidence="4">
    <location>
        <begin position="860"/>
        <end position="886"/>
    </location>
</feature>
<feature type="region of interest" description="Disordered" evidence="4">
    <location>
        <begin position="594"/>
        <end position="614"/>
    </location>
</feature>
<feature type="region of interest" description="Disordered" evidence="4">
    <location>
        <begin position="782"/>
        <end position="815"/>
    </location>
</feature>
<dbReference type="EMBL" id="BQKY01000007">
    <property type="protein sequence ID" value="GJN90926.1"/>
    <property type="molecule type" value="Genomic_DNA"/>
</dbReference>
<feature type="compositionally biased region" description="Low complexity" evidence="4">
    <location>
        <begin position="453"/>
        <end position="464"/>
    </location>
</feature>
<dbReference type="GO" id="GO:0034497">
    <property type="term" value="P:protein localization to phagophore assembly site"/>
    <property type="evidence" value="ECO:0007669"/>
    <property type="project" value="TreeGrafter"/>
</dbReference>
<feature type="compositionally biased region" description="Gly residues" evidence="4">
    <location>
        <begin position="786"/>
        <end position="799"/>
    </location>
</feature>
<evidence type="ECO:0000256" key="1">
    <source>
        <dbReference type="ARBA" id="ARBA00005246"/>
    </source>
</evidence>
<evidence type="ECO:0000259" key="5">
    <source>
        <dbReference type="Pfam" id="PF10033"/>
    </source>
</evidence>
<feature type="compositionally biased region" description="Low complexity" evidence="4">
    <location>
        <begin position="198"/>
        <end position="230"/>
    </location>
</feature>
<dbReference type="GO" id="GO:1990316">
    <property type="term" value="C:Atg1/ULK1 kinase complex"/>
    <property type="evidence" value="ECO:0007669"/>
    <property type="project" value="InterPro"/>
</dbReference>
<feature type="region of interest" description="Disordered" evidence="4">
    <location>
        <begin position="56"/>
        <end position="105"/>
    </location>
</feature>
<protein>
    <recommendedName>
        <fullName evidence="3">Autophagy-related protein 13</fullName>
    </recommendedName>
</protein>
<feature type="region of interest" description="Disordered" evidence="4">
    <location>
        <begin position="130"/>
        <end position="153"/>
    </location>
</feature>
<evidence type="ECO:0000256" key="4">
    <source>
        <dbReference type="SAM" id="MobiDB-lite"/>
    </source>
</evidence>
<name>A0AAV5GN11_9BASI</name>
<feature type="compositionally biased region" description="Gly residues" evidence="4">
    <location>
        <begin position="928"/>
        <end position="950"/>
    </location>
</feature>
<dbReference type="GO" id="GO:0000407">
    <property type="term" value="C:phagophore assembly site"/>
    <property type="evidence" value="ECO:0007669"/>
    <property type="project" value="TreeGrafter"/>
</dbReference>
<organism evidence="6 7">
    <name type="scientific">Rhodotorula paludigena</name>
    <dbReference type="NCBI Taxonomy" id="86838"/>
    <lineage>
        <taxon>Eukaryota</taxon>
        <taxon>Fungi</taxon>
        <taxon>Dikarya</taxon>
        <taxon>Basidiomycota</taxon>
        <taxon>Pucciniomycotina</taxon>
        <taxon>Microbotryomycetes</taxon>
        <taxon>Sporidiobolales</taxon>
        <taxon>Sporidiobolaceae</taxon>
        <taxon>Rhodotorula</taxon>
    </lineage>
</organism>
<feature type="compositionally biased region" description="Basic and acidic residues" evidence="4">
    <location>
        <begin position="1201"/>
        <end position="1213"/>
    </location>
</feature>
<dbReference type="Proteomes" id="UP001342314">
    <property type="component" value="Unassembled WGS sequence"/>
</dbReference>
<comment type="caution">
    <text evidence="6">The sequence shown here is derived from an EMBL/GenBank/DDBJ whole genome shotgun (WGS) entry which is preliminary data.</text>
</comment>
<feature type="compositionally biased region" description="Gly residues" evidence="4">
    <location>
        <begin position="872"/>
        <end position="881"/>
    </location>
</feature>
<comment type="similarity">
    <text evidence="1 3">Belongs to the ATG13 family. Fungi subfamily.</text>
</comment>
<feature type="region of interest" description="Disordered" evidence="4">
    <location>
        <begin position="1"/>
        <end position="31"/>
    </location>
</feature>
<feature type="domain" description="Autophagy-related protein 13 N-terminal" evidence="5">
    <location>
        <begin position="34"/>
        <end position="385"/>
    </location>
</feature>
<accession>A0AAV5GN11</accession>
<dbReference type="InterPro" id="IPR018731">
    <property type="entry name" value="Atg13_N"/>
</dbReference>
<proteinExistence type="inferred from homology"/>
<feature type="region of interest" description="Disordered" evidence="4">
    <location>
        <begin position="703"/>
        <end position="728"/>
    </location>
</feature>
<feature type="compositionally biased region" description="Gly residues" evidence="4">
    <location>
        <begin position="74"/>
        <end position="83"/>
    </location>
</feature>
<feature type="compositionally biased region" description="Low complexity" evidence="4">
    <location>
        <begin position="980"/>
        <end position="991"/>
    </location>
</feature>
<dbReference type="PANTHER" id="PTHR13430">
    <property type="match status" value="1"/>
</dbReference>
<feature type="compositionally biased region" description="Low complexity" evidence="4">
    <location>
        <begin position="1217"/>
        <end position="1230"/>
    </location>
</feature>
<feature type="compositionally biased region" description="Polar residues" evidence="4">
    <location>
        <begin position="602"/>
        <end position="613"/>
    </location>
</feature>
<feature type="region of interest" description="Disordered" evidence="4">
    <location>
        <begin position="415"/>
        <end position="574"/>
    </location>
</feature>
<dbReference type="Pfam" id="PF10033">
    <property type="entry name" value="ATG13"/>
    <property type="match status" value="1"/>
</dbReference>
<evidence type="ECO:0000313" key="6">
    <source>
        <dbReference type="EMBL" id="GJN90926.1"/>
    </source>
</evidence>
<feature type="region of interest" description="Disordered" evidence="4">
    <location>
        <begin position="650"/>
        <end position="671"/>
    </location>
</feature>
<dbReference type="Gene3D" id="3.30.900.10">
    <property type="entry name" value="HORMA domain"/>
    <property type="match status" value="1"/>
</dbReference>
<feature type="compositionally biased region" description="Low complexity" evidence="4">
    <location>
        <begin position="1013"/>
        <end position="1035"/>
    </location>
</feature>
<evidence type="ECO:0000313" key="7">
    <source>
        <dbReference type="Proteomes" id="UP001342314"/>
    </source>
</evidence>
<dbReference type="GO" id="GO:0005829">
    <property type="term" value="C:cytosol"/>
    <property type="evidence" value="ECO:0007669"/>
    <property type="project" value="TreeGrafter"/>
</dbReference>
<feature type="region of interest" description="Disordered" evidence="4">
    <location>
        <begin position="294"/>
        <end position="315"/>
    </location>
</feature>
<feature type="region of interest" description="Disordered" evidence="4">
    <location>
        <begin position="174"/>
        <end position="231"/>
    </location>
</feature>
<feature type="compositionally biased region" description="Low complexity" evidence="4">
    <location>
        <begin position="860"/>
        <end position="871"/>
    </location>
</feature>
<keyword evidence="7" id="KW-1185">Reference proteome</keyword>
<reference evidence="6 7" key="1">
    <citation type="submission" date="2021-12" db="EMBL/GenBank/DDBJ databases">
        <title>High titer production of polyol ester of fatty acids by Rhodotorula paludigena BS15 towards product separation-free biomass refinery.</title>
        <authorList>
            <person name="Mano J."/>
            <person name="Ono H."/>
            <person name="Tanaka T."/>
            <person name="Naito K."/>
            <person name="Sushida H."/>
            <person name="Ike M."/>
            <person name="Tokuyasu K."/>
            <person name="Kitaoka M."/>
        </authorList>
    </citation>
    <scope>NUCLEOTIDE SEQUENCE [LARGE SCALE GENOMIC DNA]</scope>
    <source>
        <strain evidence="6 7">BS15</strain>
    </source>
</reference>
<dbReference type="GO" id="GO:0034727">
    <property type="term" value="P:piecemeal microautophagy of the nucleus"/>
    <property type="evidence" value="ECO:0007669"/>
    <property type="project" value="TreeGrafter"/>
</dbReference>
<evidence type="ECO:0000256" key="2">
    <source>
        <dbReference type="ARBA" id="ARBA00023006"/>
    </source>
</evidence>
<feature type="compositionally biased region" description="Low complexity" evidence="4">
    <location>
        <begin position="64"/>
        <end position="73"/>
    </location>
</feature>
<dbReference type="PANTHER" id="PTHR13430:SF4">
    <property type="entry name" value="AUTOPHAGY-RELATED PROTEIN 13"/>
    <property type="match status" value="1"/>
</dbReference>